<feature type="compositionally biased region" description="Polar residues" evidence="1">
    <location>
        <begin position="547"/>
        <end position="561"/>
    </location>
</feature>
<organism evidence="2 3">
    <name type="scientific">Drechslerella dactyloides</name>
    <name type="common">Nematode-trapping fungus</name>
    <name type="synonym">Arthrobotrys dactyloides</name>
    <dbReference type="NCBI Taxonomy" id="74499"/>
    <lineage>
        <taxon>Eukaryota</taxon>
        <taxon>Fungi</taxon>
        <taxon>Dikarya</taxon>
        <taxon>Ascomycota</taxon>
        <taxon>Pezizomycotina</taxon>
        <taxon>Orbiliomycetes</taxon>
        <taxon>Orbiliales</taxon>
        <taxon>Orbiliaceae</taxon>
        <taxon>Drechslerella</taxon>
    </lineage>
</organism>
<dbReference type="EMBL" id="JAQGDS010000007">
    <property type="protein sequence ID" value="KAJ6258849.1"/>
    <property type="molecule type" value="Genomic_DNA"/>
</dbReference>
<protein>
    <submittedName>
        <fullName evidence="2">Uncharacterized protein</fullName>
    </submittedName>
</protein>
<proteinExistence type="predicted"/>
<dbReference type="AlphaFoldDB" id="A0AAD6NHU8"/>
<accession>A0AAD6NHU8</accession>
<feature type="compositionally biased region" description="Polar residues" evidence="1">
    <location>
        <begin position="515"/>
        <end position="527"/>
    </location>
</feature>
<feature type="compositionally biased region" description="Basic and acidic residues" evidence="1">
    <location>
        <begin position="503"/>
        <end position="514"/>
    </location>
</feature>
<feature type="region of interest" description="Disordered" evidence="1">
    <location>
        <begin position="676"/>
        <end position="745"/>
    </location>
</feature>
<evidence type="ECO:0000256" key="1">
    <source>
        <dbReference type="SAM" id="MobiDB-lite"/>
    </source>
</evidence>
<feature type="compositionally biased region" description="Polar residues" evidence="1">
    <location>
        <begin position="722"/>
        <end position="731"/>
    </location>
</feature>
<feature type="compositionally biased region" description="Basic and acidic residues" evidence="1">
    <location>
        <begin position="456"/>
        <end position="467"/>
    </location>
</feature>
<evidence type="ECO:0000313" key="2">
    <source>
        <dbReference type="EMBL" id="KAJ6258849.1"/>
    </source>
</evidence>
<dbReference type="Proteomes" id="UP001221413">
    <property type="component" value="Unassembled WGS sequence"/>
</dbReference>
<comment type="caution">
    <text evidence="2">The sequence shown here is derived from an EMBL/GenBank/DDBJ whole genome shotgun (WGS) entry which is preliminary data.</text>
</comment>
<evidence type="ECO:0000313" key="3">
    <source>
        <dbReference type="Proteomes" id="UP001221413"/>
    </source>
</evidence>
<feature type="region of interest" description="Disordered" evidence="1">
    <location>
        <begin position="456"/>
        <end position="563"/>
    </location>
</feature>
<feature type="compositionally biased region" description="Polar residues" evidence="1">
    <location>
        <begin position="123"/>
        <end position="138"/>
    </location>
</feature>
<gene>
    <name evidence="2" type="ORF">Dda_5744</name>
</gene>
<keyword evidence="3" id="KW-1185">Reference proteome</keyword>
<feature type="compositionally biased region" description="Basic and acidic residues" evidence="1">
    <location>
        <begin position="711"/>
        <end position="721"/>
    </location>
</feature>
<feature type="region of interest" description="Disordered" evidence="1">
    <location>
        <begin position="118"/>
        <end position="146"/>
    </location>
</feature>
<sequence>MVTGDADLLSASKLRESLIATLQTKGDGVTRNRGFVILVTPSHANLVSDTDVIGEIIEEAVLSPGAGIQQVNGVAAVVDGLYGCAPSDGIEGWTAIVTDRMPLVYDSTGRSWWRHLRNKQNREASPNITPTEAGQPNETSRDPNDDRGELQLAFHLQGRKRKFANHSKILHDATSTVKLQLANTIFQTGRTATAAHYSYRIRNVAKDAPEIISSWNDKLTNVTVKLHPDQRFNAVISWPLRTLTSPRKIESSNGNIIKEISVPDAANPGTQKTVPASQELEAAVEKWLEEHPAYDPITLEKYPLEIYAGIVKAPERQGVIGDPQSALTTYRLDRIDCDMETRRRTRYRFAKVVSGGGRWGQGGLVALDPDGMQGFTVPGEGQLPEMTEPKSILRPNSWVEFFLADPSIYFGREKAGAMSGDFVFQSHRDMDQATRESAGEVNRRYYWYGASSKKDALEGDSSAKETPIEPIPGETALENASSEDVSKENVTEAVDSEAALEESVSKEDTPEKSPSETSTLESDPENLSSSIVSTKSASKDAMSKKATQSQATKQSHTTNGAFVNGSMWVDNQKADVPYTTITLTVRHQDQHSKDVTKRAEKAPGLQDNDKTIDLKKASKDYMDMKEVSRFMDFLKTIGVIDIPNTPISRPFHQKVAWFFAKWKEGVRSYVEPTTAPKVGREAKKRAAPRQWSRALGKGMYGRSGPNNRYIRQKDKSDEGKPTTDQAKQNPADSAGNAEARKEGGE</sequence>
<name>A0AAD6NHU8_DREDA</name>
<reference evidence="2" key="1">
    <citation type="submission" date="2023-01" db="EMBL/GenBank/DDBJ databases">
        <title>The chitinases involved in constricting ring structure development in the nematode-trapping fungus Drechslerella dactyloides.</title>
        <authorList>
            <person name="Wang R."/>
            <person name="Zhang L."/>
            <person name="Tang P."/>
            <person name="Li S."/>
            <person name="Liang L."/>
        </authorList>
    </citation>
    <scope>NUCLEOTIDE SEQUENCE</scope>
    <source>
        <strain evidence="2">YMF1.00031</strain>
    </source>
</reference>